<dbReference type="Pfam" id="PF02008">
    <property type="entry name" value="zf-CXXC"/>
    <property type="match status" value="1"/>
</dbReference>
<dbReference type="InterPro" id="IPR016024">
    <property type="entry name" value="ARM-type_fold"/>
</dbReference>
<dbReference type="CDD" id="cd15541">
    <property type="entry name" value="PHD_TIF1_like"/>
    <property type="match status" value="1"/>
</dbReference>
<dbReference type="PROSITE" id="PS50016">
    <property type="entry name" value="ZF_PHD_2"/>
    <property type="match status" value="2"/>
</dbReference>
<feature type="compositionally biased region" description="Low complexity" evidence="8">
    <location>
        <begin position="549"/>
        <end position="566"/>
    </location>
</feature>
<dbReference type="SUPFAM" id="SSF48371">
    <property type="entry name" value="ARM repeat"/>
    <property type="match status" value="1"/>
</dbReference>
<dbReference type="GO" id="GO:0008270">
    <property type="term" value="F:zinc ion binding"/>
    <property type="evidence" value="ECO:0007669"/>
    <property type="project" value="UniProtKB-KW"/>
</dbReference>
<feature type="domain" description="CXXC-type" evidence="10">
    <location>
        <begin position="119"/>
        <end position="185"/>
    </location>
</feature>
<evidence type="ECO:0000259" key="10">
    <source>
        <dbReference type="PROSITE" id="PS51058"/>
    </source>
</evidence>
<dbReference type="SMART" id="SM00185">
    <property type="entry name" value="ARM"/>
    <property type="match status" value="6"/>
</dbReference>
<evidence type="ECO:0000256" key="4">
    <source>
        <dbReference type="ARBA" id="ARBA00022833"/>
    </source>
</evidence>
<dbReference type="KEGG" id="fcy:FRACYDRAFT_264949"/>
<dbReference type="PANTHER" id="PTHR22895">
    <property type="entry name" value="ARMADILLO REPEAT-CONTAINING PROTEIN 6"/>
    <property type="match status" value="1"/>
</dbReference>
<feature type="region of interest" description="Disordered" evidence="8">
    <location>
        <begin position="495"/>
        <end position="618"/>
    </location>
</feature>
<feature type="compositionally biased region" description="Polar residues" evidence="8">
    <location>
        <begin position="531"/>
        <end position="540"/>
    </location>
</feature>
<keyword evidence="4" id="KW-0862">Zinc</keyword>
<keyword evidence="5" id="KW-0238">DNA-binding</keyword>
<proteinExistence type="predicted"/>
<accession>A0A1E7ENB4</accession>
<dbReference type="InterPro" id="IPR013083">
    <property type="entry name" value="Znf_RING/FYVE/PHD"/>
</dbReference>
<feature type="domain" description="PHD-type" evidence="9">
    <location>
        <begin position="723"/>
        <end position="770"/>
    </location>
</feature>
<name>A0A1E7ENB4_9STRA</name>
<evidence type="ECO:0000256" key="2">
    <source>
        <dbReference type="ARBA" id="ARBA00022737"/>
    </source>
</evidence>
<dbReference type="PROSITE" id="PS51058">
    <property type="entry name" value="ZF_CXXC"/>
    <property type="match status" value="2"/>
</dbReference>
<reference evidence="11 12" key="1">
    <citation type="submission" date="2016-09" db="EMBL/GenBank/DDBJ databases">
        <title>Extensive genetic diversity and differential bi-allelic expression allows diatom success in the polar Southern Ocean.</title>
        <authorList>
            <consortium name="DOE Joint Genome Institute"/>
            <person name="Mock T."/>
            <person name="Otillar R.P."/>
            <person name="Strauss J."/>
            <person name="Dupont C."/>
            <person name="Frickenhaus S."/>
            <person name="Maumus F."/>
            <person name="Mcmullan M."/>
            <person name="Sanges R."/>
            <person name="Schmutz J."/>
            <person name="Toseland A."/>
            <person name="Valas R."/>
            <person name="Veluchamy A."/>
            <person name="Ward B.J."/>
            <person name="Allen A."/>
            <person name="Barry K."/>
            <person name="Falciatore A."/>
            <person name="Ferrante M."/>
            <person name="Fortunato A.E."/>
            <person name="Gloeckner G."/>
            <person name="Gruber A."/>
            <person name="Hipkin R."/>
            <person name="Janech M."/>
            <person name="Kroth P."/>
            <person name="Leese F."/>
            <person name="Lindquist E."/>
            <person name="Lyon B.R."/>
            <person name="Martin J."/>
            <person name="Mayer C."/>
            <person name="Parker M."/>
            <person name="Quesneville H."/>
            <person name="Raymond J."/>
            <person name="Uhlig C."/>
            <person name="Valentin K.U."/>
            <person name="Worden A.Z."/>
            <person name="Armbrust E.V."/>
            <person name="Bowler C."/>
            <person name="Green B."/>
            <person name="Moulton V."/>
            <person name="Van Oosterhout C."/>
            <person name="Grigoriev I."/>
        </authorList>
    </citation>
    <scope>NUCLEOTIDE SEQUENCE [LARGE SCALE GENOMIC DNA]</scope>
    <source>
        <strain evidence="11 12">CCMP1102</strain>
    </source>
</reference>
<keyword evidence="12" id="KW-1185">Reference proteome</keyword>
<dbReference type="Pfam" id="PF00628">
    <property type="entry name" value="PHD"/>
    <property type="match status" value="1"/>
</dbReference>
<organism evidence="11 12">
    <name type="scientific">Fragilariopsis cylindrus CCMP1102</name>
    <dbReference type="NCBI Taxonomy" id="635003"/>
    <lineage>
        <taxon>Eukaryota</taxon>
        <taxon>Sar</taxon>
        <taxon>Stramenopiles</taxon>
        <taxon>Ochrophyta</taxon>
        <taxon>Bacillariophyta</taxon>
        <taxon>Bacillariophyceae</taxon>
        <taxon>Bacillariophycidae</taxon>
        <taxon>Bacillariales</taxon>
        <taxon>Bacillariaceae</taxon>
        <taxon>Fragilariopsis</taxon>
    </lineage>
</organism>
<evidence type="ECO:0000313" key="12">
    <source>
        <dbReference type="Proteomes" id="UP000095751"/>
    </source>
</evidence>
<dbReference type="PANTHER" id="PTHR22895:SF0">
    <property type="entry name" value="ARMADILLO REPEAT-CONTAINING PROTEIN 6"/>
    <property type="match status" value="1"/>
</dbReference>
<evidence type="ECO:0000256" key="6">
    <source>
        <dbReference type="PROSITE-ProRule" id="PRU00146"/>
    </source>
</evidence>
<feature type="region of interest" description="Disordered" evidence="8">
    <location>
        <begin position="1"/>
        <end position="33"/>
    </location>
</feature>
<dbReference type="EMBL" id="KV784386">
    <property type="protein sequence ID" value="OEU07401.1"/>
    <property type="molecule type" value="Genomic_DNA"/>
</dbReference>
<evidence type="ECO:0000313" key="11">
    <source>
        <dbReference type="EMBL" id="OEU07401.1"/>
    </source>
</evidence>
<dbReference type="OrthoDB" id="49540at2759"/>
<evidence type="ECO:0000256" key="8">
    <source>
        <dbReference type="SAM" id="MobiDB-lite"/>
    </source>
</evidence>
<feature type="compositionally biased region" description="Basic and acidic residues" evidence="8">
    <location>
        <begin position="304"/>
        <end position="318"/>
    </location>
</feature>
<evidence type="ECO:0000256" key="1">
    <source>
        <dbReference type="ARBA" id="ARBA00022723"/>
    </source>
</evidence>
<dbReference type="SMART" id="SM00249">
    <property type="entry name" value="PHD"/>
    <property type="match status" value="2"/>
</dbReference>
<dbReference type="InParanoid" id="A0A1E7ENB4"/>
<dbReference type="InterPro" id="IPR011011">
    <property type="entry name" value="Znf_FYVE_PHD"/>
</dbReference>
<gene>
    <name evidence="11" type="ORF">FRACYDRAFT_264949</name>
</gene>
<feature type="repeat" description="ARM" evidence="7">
    <location>
        <begin position="1012"/>
        <end position="1057"/>
    </location>
</feature>
<feature type="domain" description="CXXC-type" evidence="10">
    <location>
        <begin position="771"/>
        <end position="817"/>
    </location>
</feature>
<evidence type="ECO:0000256" key="5">
    <source>
        <dbReference type="ARBA" id="ARBA00023125"/>
    </source>
</evidence>
<dbReference type="InterPro" id="IPR001965">
    <property type="entry name" value="Znf_PHD"/>
</dbReference>
<dbReference type="PROSITE" id="PS01359">
    <property type="entry name" value="ZF_PHD_1"/>
    <property type="match status" value="2"/>
</dbReference>
<keyword evidence="3 6" id="KW-0863">Zinc-finger</keyword>
<dbReference type="SUPFAM" id="SSF57903">
    <property type="entry name" value="FYVE/PHD zinc finger"/>
    <property type="match status" value="2"/>
</dbReference>
<dbReference type="PROSITE" id="PS50176">
    <property type="entry name" value="ARM_REPEAT"/>
    <property type="match status" value="1"/>
</dbReference>
<dbReference type="Gene3D" id="3.30.40.10">
    <property type="entry name" value="Zinc/RING finger domain, C3HC4 (zinc finger)"/>
    <property type="match status" value="2"/>
</dbReference>
<protein>
    <submittedName>
        <fullName evidence="11">ARM repeat-containing protein</fullName>
    </submittedName>
</protein>
<evidence type="ECO:0000256" key="3">
    <source>
        <dbReference type="ARBA" id="ARBA00022771"/>
    </source>
</evidence>
<dbReference type="InterPro" id="IPR000225">
    <property type="entry name" value="Armadillo"/>
</dbReference>
<dbReference type="GO" id="GO:0003677">
    <property type="term" value="F:DNA binding"/>
    <property type="evidence" value="ECO:0007669"/>
    <property type="project" value="UniProtKB-KW"/>
</dbReference>
<dbReference type="Gene3D" id="1.25.10.10">
    <property type="entry name" value="Leucine-rich Repeat Variant"/>
    <property type="match status" value="2"/>
</dbReference>
<evidence type="ECO:0000259" key="9">
    <source>
        <dbReference type="PROSITE" id="PS50016"/>
    </source>
</evidence>
<feature type="region of interest" description="Disordered" evidence="8">
    <location>
        <begin position="829"/>
        <end position="876"/>
    </location>
</feature>
<dbReference type="InterPro" id="IPR019786">
    <property type="entry name" value="Zinc_finger_PHD-type_CS"/>
</dbReference>
<dbReference type="InterPro" id="IPR011989">
    <property type="entry name" value="ARM-like"/>
</dbReference>
<feature type="compositionally biased region" description="Polar residues" evidence="8">
    <location>
        <begin position="571"/>
        <end position="586"/>
    </location>
</feature>
<evidence type="ECO:0000256" key="7">
    <source>
        <dbReference type="PROSITE-ProRule" id="PRU00259"/>
    </source>
</evidence>
<dbReference type="InterPro" id="IPR019787">
    <property type="entry name" value="Znf_PHD-finger"/>
</dbReference>
<keyword evidence="2" id="KW-0677">Repeat</keyword>
<feature type="region of interest" description="Disordered" evidence="8">
    <location>
        <begin position="286"/>
        <end position="318"/>
    </location>
</feature>
<dbReference type="InterPro" id="IPR002857">
    <property type="entry name" value="Znf_CXXC"/>
</dbReference>
<sequence length="1345" mass="147223">MSFLMSWLSPNDDTSGDVAVDNKDPQKKPKRIRRNQARLQQLGLQQFNIAPTDKIKKTKKKKKKVSIIIGDARSQPKRSVKKKLQHGELLEGGLNVPKMRLSLGLTTPSGKKIKTNKHMYSKRYRCGGCRGCIREYDCETCIHCAARQRQEEHQQQQQNQGGETRWASSSGTIRTNRRCIFRVCFQRLVDYVPAVKVETSNADADAVDVDVEKSKADVNIDEHGVVKVVVAGTKADVNVDELGAVKAKVVDSVVSKNNGDTNKHLGGEEGIAVTSGAEENKGVVETASGDGAATSVDGDTIDNGAKKDDNDNDDDKVNDGGEFLTTIPHGPMNRVLGQKALENTIGVVSKLISGKGITYYLWPEGIHFKRGINIHMGMDLDILLDEGIAMEKKYEDRRKGSLLRHPIAKMVCYKEWVLRGKPKAPPLPSSSPHHSISGEYMYKAKDGVDETDKELRQREKMVVTMTLEKCIKPNRVKWSTTTDNADANANATTIVASGSKEDDDTKNISTAVDGGDNKIEATANADGEINNEPSTSTVSHGDSDNSKSDPTNNNGNDNTTDTPNADVDMDTNVNDPSATVSSASENNGRDKKIDDAPNVDMDTANEPDVTASNNTDTNTSISAAVTNKVVDNHNNETCEFPSSCHVCSKDGDLICCDKCDRGYHSNCHNPKIKEIPTGNWICKDCKPKKTSYYWLNKSKNAGGIKIKKEKVPVNLNLFEGEHEDDCYICFFGGDLVCCDFCEKAFHCACHIPPLQAIPDGIWKCCECSAVERKKKSRCGECKACLRVECGKCKHCLDRPKFGGMNKIKQICIHKVCPYPRFAPPASNNPVPGLVTTKKLSRTSLGTPAKGGKKRGRPRKSGDNVDDNQTYSAKRAKTGVHKTKVGITDDIEIVESEEEDEFEGGPIVFNFKLSALKSAYMDPDSIKIRKYINSAVREPNDYKAQDKTCEQLRKCLTSIDNAKKIVLFGGVEVICNAMKGHPDKSIVVAEASCTLSELVWIFPDISSKLVHVGAIDLIITAMNNWPNNSNKVLQMGCAALRALSSDDNNIKKIIDAGGLRVVLTSMERNPNRFEVQKLGCHFLQNIVVYSIDAASAISNSQVLPILIEAMSKDSSDTEFKHIFCLLIANLALVKVSKESVSKSCAISVIIETLNSTNDVDVKQAACISLNHLATGSTEIQTKITKAGGLSSAFGTIESYPNDPDLLFSLLSLIKELCISDEDVARQIIEMGGIKIILNVMETNPDISTIQQAACSVIGYLVLEGRNEKYAPKLAKAIIAAMKNHSDVGEVQVQACDALFELSQVRATREVLKEKKTQELLLQAKSHFKPCESDVDDIIASCVRSSK</sequence>
<feature type="domain" description="PHD-type" evidence="9">
    <location>
        <begin position="641"/>
        <end position="688"/>
    </location>
</feature>
<keyword evidence="1" id="KW-0479">Metal-binding</keyword>
<dbReference type="Proteomes" id="UP000095751">
    <property type="component" value="Unassembled WGS sequence"/>
</dbReference>